<protein>
    <submittedName>
        <fullName evidence="9">MFS transporter</fullName>
    </submittedName>
</protein>
<evidence type="ECO:0000256" key="2">
    <source>
        <dbReference type="ARBA" id="ARBA00022448"/>
    </source>
</evidence>
<feature type="transmembrane region" description="Helical" evidence="7">
    <location>
        <begin position="363"/>
        <end position="382"/>
    </location>
</feature>
<dbReference type="PANTHER" id="PTHR43414:SF1">
    <property type="entry name" value="PEPTIDE PERMEASE"/>
    <property type="match status" value="1"/>
</dbReference>
<feature type="transmembrane region" description="Helical" evidence="7">
    <location>
        <begin position="96"/>
        <end position="118"/>
    </location>
</feature>
<dbReference type="InterPro" id="IPR011701">
    <property type="entry name" value="MFS"/>
</dbReference>
<dbReference type="PROSITE" id="PS50850">
    <property type="entry name" value="MFS"/>
    <property type="match status" value="1"/>
</dbReference>
<feature type="transmembrane region" description="Helical" evidence="7">
    <location>
        <begin position="241"/>
        <end position="260"/>
    </location>
</feature>
<organism evidence="9 10">
    <name type="scientific">Massilia pinisoli</name>
    <dbReference type="NCBI Taxonomy" id="1772194"/>
    <lineage>
        <taxon>Bacteria</taxon>
        <taxon>Pseudomonadati</taxon>
        <taxon>Pseudomonadota</taxon>
        <taxon>Betaproteobacteria</taxon>
        <taxon>Burkholderiales</taxon>
        <taxon>Oxalobacteraceae</taxon>
        <taxon>Telluria group</taxon>
        <taxon>Massilia</taxon>
    </lineage>
</organism>
<evidence type="ECO:0000313" key="10">
    <source>
        <dbReference type="Proteomes" id="UP001204151"/>
    </source>
</evidence>
<evidence type="ECO:0000256" key="4">
    <source>
        <dbReference type="ARBA" id="ARBA00022692"/>
    </source>
</evidence>
<keyword evidence="4 7" id="KW-0812">Transmembrane</keyword>
<feature type="transmembrane region" description="Helical" evidence="7">
    <location>
        <begin position="333"/>
        <end position="357"/>
    </location>
</feature>
<evidence type="ECO:0000259" key="8">
    <source>
        <dbReference type="PROSITE" id="PS50850"/>
    </source>
</evidence>
<dbReference type="InterPro" id="IPR036259">
    <property type="entry name" value="MFS_trans_sf"/>
</dbReference>
<dbReference type="RefSeq" id="WP_258816378.1">
    <property type="nucleotide sequence ID" value="NZ_JANUGW010000005.1"/>
</dbReference>
<feature type="transmembrane region" description="Helical" evidence="7">
    <location>
        <begin position="130"/>
        <end position="153"/>
    </location>
</feature>
<dbReference type="EMBL" id="JANUGW010000005">
    <property type="protein sequence ID" value="MCS0581802.1"/>
    <property type="molecule type" value="Genomic_DNA"/>
</dbReference>
<evidence type="ECO:0000256" key="5">
    <source>
        <dbReference type="ARBA" id="ARBA00022989"/>
    </source>
</evidence>
<accession>A0ABT1ZPF6</accession>
<feature type="transmembrane region" description="Helical" evidence="7">
    <location>
        <begin position="272"/>
        <end position="293"/>
    </location>
</feature>
<feature type="transmembrane region" description="Helical" evidence="7">
    <location>
        <begin position="165"/>
        <end position="188"/>
    </location>
</feature>
<comment type="subcellular location">
    <subcellularLocation>
        <location evidence="1">Cell membrane</location>
        <topology evidence="1">Multi-pass membrane protein</topology>
    </subcellularLocation>
</comment>
<dbReference type="Proteomes" id="UP001204151">
    <property type="component" value="Unassembled WGS sequence"/>
</dbReference>
<sequence>MTTTRWLFALQLVAMGAMEMSGPFWPLHLRHLGGLSPATLAWVSAVAYAGPMFMAMCTTPWWGRLGDRTGHKPMLLRALFALAATQWWIAATDSVAVVLAVRLLQGALAGFIAAAQAYGARLVARDARGALMAQLQAATAIGSVAGPVLGGWLFDAWGFTSVNVWAGAACLLCFVLAALVLPPAAPLAVVAPTGARVRPVGLHGTVLGLLLGIVLVQAGKMMPQTFFGLYAAEVLHVSNRVTGLCYAGTALGLCAAAPFWARRFARLPHARVLAQVEWICWACVAIVAVQALATNVVLFVAARVLWGVCLAALLPVFYGLLSREAPDDEQGRVLGAGNAAAKAGALLGAGAGGLALAWVPLAAMFWTVALLYALAAVGLRVIRTHSNFFQQLQTPTGIS</sequence>
<dbReference type="InterPro" id="IPR020846">
    <property type="entry name" value="MFS_dom"/>
</dbReference>
<dbReference type="Gene3D" id="1.20.1250.20">
    <property type="entry name" value="MFS general substrate transporter like domains"/>
    <property type="match status" value="1"/>
</dbReference>
<dbReference type="Pfam" id="PF07690">
    <property type="entry name" value="MFS_1"/>
    <property type="match status" value="2"/>
</dbReference>
<dbReference type="SUPFAM" id="SSF103473">
    <property type="entry name" value="MFS general substrate transporter"/>
    <property type="match status" value="1"/>
</dbReference>
<comment type="caution">
    <text evidence="9">The sequence shown here is derived from an EMBL/GenBank/DDBJ whole genome shotgun (WGS) entry which is preliminary data.</text>
</comment>
<keyword evidence="10" id="KW-1185">Reference proteome</keyword>
<feature type="domain" description="Major facilitator superfamily (MFS) profile" evidence="8">
    <location>
        <begin position="1"/>
        <end position="387"/>
    </location>
</feature>
<reference evidence="9 10" key="1">
    <citation type="submission" date="2022-08" db="EMBL/GenBank/DDBJ databases">
        <title>Reclassification of Massilia species as members of the genera Telluria, Duganella, Pseudoduganella, Mokoshia gen. nov. and Zemynaea gen. nov. using orthogonal and non-orthogonal genome-based approaches.</title>
        <authorList>
            <person name="Bowman J.P."/>
        </authorList>
    </citation>
    <scope>NUCLEOTIDE SEQUENCE [LARGE SCALE GENOMIC DNA]</scope>
    <source>
        <strain evidence="9 10">JCM 31316</strain>
    </source>
</reference>
<dbReference type="PANTHER" id="PTHR43414">
    <property type="entry name" value="MULTIDRUG RESISTANCE PROTEIN MDTG"/>
    <property type="match status" value="1"/>
</dbReference>
<keyword evidence="3" id="KW-1003">Cell membrane</keyword>
<evidence type="ECO:0000313" key="9">
    <source>
        <dbReference type="EMBL" id="MCS0581802.1"/>
    </source>
</evidence>
<feature type="transmembrane region" description="Helical" evidence="7">
    <location>
        <begin position="299"/>
        <end position="321"/>
    </location>
</feature>
<feature type="transmembrane region" description="Helical" evidence="7">
    <location>
        <begin position="74"/>
        <end position="90"/>
    </location>
</feature>
<feature type="transmembrane region" description="Helical" evidence="7">
    <location>
        <begin position="42"/>
        <end position="62"/>
    </location>
</feature>
<name>A0ABT1ZPF6_9BURK</name>
<evidence type="ECO:0000256" key="1">
    <source>
        <dbReference type="ARBA" id="ARBA00004651"/>
    </source>
</evidence>
<evidence type="ECO:0000256" key="7">
    <source>
        <dbReference type="SAM" id="Phobius"/>
    </source>
</evidence>
<proteinExistence type="predicted"/>
<feature type="transmembrane region" description="Helical" evidence="7">
    <location>
        <begin position="200"/>
        <end position="221"/>
    </location>
</feature>
<evidence type="ECO:0000256" key="3">
    <source>
        <dbReference type="ARBA" id="ARBA00022475"/>
    </source>
</evidence>
<gene>
    <name evidence="9" type="ORF">NX784_09380</name>
</gene>
<keyword evidence="5 7" id="KW-1133">Transmembrane helix</keyword>
<evidence type="ECO:0000256" key="6">
    <source>
        <dbReference type="ARBA" id="ARBA00023136"/>
    </source>
</evidence>
<keyword evidence="6 7" id="KW-0472">Membrane</keyword>
<keyword evidence="2" id="KW-0813">Transport</keyword>